<evidence type="ECO:0000313" key="7">
    <source>
        <dbReference type="Proteomes" id="UP001242480"/>
    </source>
</evidence>
<sequence length="330" mass="34075">MTSLKLLAAGAALLLAAHAQAAETVRIGYQTAPDPSQVAIVDGEYDKATGAKIEWRKFDSGAGVIAALASGGIDIGYAGSSPLAAGVTRGAPIQAFLIAGLIGEAEALAVRNGSGIQEPKDLVGKKVAVPFVSTTHYSLLFALKHWGIDPAEVNILNLQPPEIAAAFARGDIDATYVWDPALASAKKTGKVLITSAEVAKLGGPTFVAWIARDDFAKAHPDIVTAFTKVTLAAFARYRGDPAAYGPGTALAKKIADFTGAKPEEVSEQVAGNYYPLADEQASDQLLGKGTAEAIAATSAFLKDQKKVDALLPDYRPTATAAFVKAAAAVN</sequence>
<accession>A0ABU0JJJ6</accession>
<comment type="subcellular location">
    <subcellularLocation>
        <location evidence="1">Periplasm</location>
    </subcellularLocation>
</comment>
<name>A0ABU0JJJ6_9HYPH</name>
<feature type="chain" id="PRO_5046234925" evidence="4">
    <location>
        <begin position="22"/>
        <end position="330"/>
    </location>
</feature>
<proteinExistence type="inferred from homology"/>
<dbReference type="SUPFAM" id="SSF53850">
    <property type="entry name" value="Periplasmic binding protein-like II"/>
    <property type="match status" value="1"/>
</dbReference>
<dbReference type="EMBL" id="JAUSVX010000023">
    <property type="protein sequence ID" value="MDQ0474453.1"/>
    <property type="molecule type" value="Genomic_DNA"/>
</dbReference>
<reference evidence="6 7" key="1">
    <citation type="submission" date="2023-07" db="EMBL/GenBank/DDBJ databases">
        <title>Genomic Encyclopedia of Type Strains, Phase IV (KMG-IV): sequencing the most valuable type-strain genomes for metagenomic binning, comparative biology and taxonomic classification.</title>
        <authorList>
            <person name="Goeker M."/>
        </authorList>
    </citation>
    <scope>NUCLEOTIDE SEQUENCE [LARGE SCALE GENOMIC DNA]</scope>
    <source>
        <strain evidence="6 7">DSM 19619</strain>
    </source>
</reference>
<dbReference type="SMART" id="SM00062">
    <property type="entry name" value="PBPb"/>
    <property type="match status" value="1"/>
</dbReference>
<evidence type="ECO:0000256" key="2">
    <source>
        <dbReference type="ARBA" id="ARBA00010742"/>
    </source>
</evidence>
<feature type="domain" description="Solute-binding protein family 3/N-terminal" evidence="5">
    <location>
        <begin position="24"/>
        <end position="241"/>
    </location>
</feature>
<evidence type="ECO:0000256" key="1">
    <source>
        <dbReference type="ARBA" id="ARBA00004418"/>
    </source>
</evidence>
<keyword evidence="7" id="KW-1185">Reference proteome</keyword>
<evidence type="ECO:0000313" key="6">
    <source>
        <dbReference type="EMBL" id="MDQ0474453.1"/>
    </source>
</evidence>
<dbReference type="RefSeq" id="WP_307284101.1">
    <property type="nucleotide sequence ID" value="NZ_JAUSVX010000023.1"/>
</dbReference>
<protein>
    <submittedName>
        <fullName evidence="6">Taurine transport system substrate-binding protein</fullName>
    </submittedName>
</protein>
<dbReference type="Pfam" id="PF04069">
    <property type="entry name" value="OpuAC"/>
    <property type="match status" value="1"/>
</dbReference>
<dbReference type="InterPro" id="IPR007210">
    <property type="entry name" value="ABC_Gly_betaine_transp_sub-bd"/>
</dbReference>
<feature type="signal peptide" evidence="4">
    <location>
        <begin position="1"/>
        <end position="21"/>
    </location>
</feature>
<dbReference type="NCBIfam" id="TIGR01729">
    <property type="entry name" value="taurine_ABC_bnd"/>
    <property type="match status" value="1"/>
</dbReference>
<dbReference type="PANTHER" id="PTHR30024:SF47">
    <property type="entry name" value="TAURINE-BINDING PERIPLASMIC PROTEIN"/>
    <property type="match status" value="1"/>
</dbReference>
<dbReference type="InterPro" id="IPR010068">
    <property type="entry name" value="Peri-bd_TauA"/>
</dbReference>
<dbReference type="Proteomes" id="UP001242480">
    <property type="component" value="Unassembled WGS sequence"/>
</dbReference>
<dbReference type="InterPro" id="IPR001638">
    <property type="entry name" value="Solute-binding_3/MltF_N"/>
</dbReference>
<evidence type="ECO:0000256" key="4">
    <source>
        <dbReference type="SAM" id="SignalP"/>
    </source>
</evidence>
<keyword evidence="3 4" id="KW-0732">Signal</keyword>
<gene>
    <name evidence="6" type="ORF">QO011_007494</name>
</gene>
<evidence type="ECO:0000259" key="5">
    <source>
        <dbReference type="SMART" id="SM00062"/>
    </source>
</evidence>
<dbReference type="Gene3D" id="3.40.190.10">
    <property type="entry name" value="Periplasmic binding protein-like II"/>
    <property type="match status" value="2"/>
</dbReference>
<dbReference type="PANTHER" id="PTHR30024">
    <property type="entry name" value="ALIPHATIC SULFONATES-BINDING PROTEIN-RELATED"/>
    <property type="match status" value="1"/>
</dbReference>
<organism evidence="6 7">
    <name type="scientific">Labrys wisconsinensis</name>
    <dbReference type="NCBI Taxonomy" id="425677"/>
    <lineage>
        <taxon>Bacteria</taxon>
        <taxon>Pseudomonadati</taxon>
        <taxon>Pseudomonadota</taxon>
        <taxon>Alphaproteobacteria</taxon>
        <taxon>Hyphomicrobiales</taxon>
        <taxon>Xanthobacteraceae</taxon>
        <taxon>Labrys</taxon>
    </lineage>
</organism>
<comment type="caution">
    <text evidence="6">The sequence shown here is derived from an EMBL/GenBank/DDBJ whole genome shotgun (WGS) entry which is preliminary data.</text>
</comment>
<comment type="similarity">
    <text evidence="2">Belongs to the bacterial solute-binding protein SsuA/TauA family.</text>
</comment>
<dbReference type="CDD" id="cd13560">
    <property type="entry name" value="PBP2_taurine"/>
    <property type="match status" value="1"/>
</dbReference>
<evidence type="ECO:0000256" key="3">
    <source>
        <dbReference type="ARBA" id="ARBA00022729"/>
    </source>
</evidence>